<keyword evidence="4" id="KW-1185">Reference proteome</keyword>
<protein>
    <submittedName>
        <fullName evidence="3">Helix-turn-helix domain-containing protein</fullName>
    </submittedName>
</protein>
<organism evidence="3 4">
    <name type="scientific">Polymorphospora lycopeni</name>
    <dbReference type="NCBI Taxonomy" id="3140240"/>
    <lineage>
        <taxon>Bacteria</taxon>
        <taxon>Bacillati</taxon>
        <taxon>Actinomycetota</taxon>
        <taxon>Actinomycetes</taxon>
        <taxon>Micromonosporales</taxon>
        <taxon>Micromonosporaceae</taxon>
        <taxon>Polymorphospora</taxon>
    </lineage>
</organism>
<dbReference type="EMBL" id="JBCGDC010000061">
    <property type="protein sequence ID" value="MFB6395497.1"/>
    <property type="molecule type" value="Genomic_DNA"/>
</dbReference>
<comment type="caution">
    <text evidence="3">The sequence shown here is derived from an EMBL/GenBank/DDBJ whole genome shotgun (WGS) entry which is preliminary data.</text>
</comment>
<evidence type="ECO:0000259" key="2">
    <source>
        <dbReference type="PROSITE" id="PS50943"/>
    </source>
</evidence>
<dbReference type="Gene3D" id="1.10.260.40">
    <property type="entry name" value="lambda repressor-like DNA-binding domains"/>
    <property type="match status" value="1"/>
</dbReference>
<evidence type="ECO:0000313" key="3">
    <source>
        <dbReference type="EMBL" id="MFB6395497.1"/>
    </source>
</evidence>
<sequence length="233" mass="25233">MGSKRVRFAQRRKAAGLSQEKLAERLMVERSTVVRWESGATEPQPWIRPALAAALNVTADELQTLLDEAVVAAARGVGLDGVAALLTEPAATIDGQDAEMAAIELARRIEASDVSDSTLGRLEQVADQMAMAYARTLPKELLPQVRRHLAYVSALVDARMTLTHRRQLLVTGGWLALLAATLHIDLRQGDAARAWLRTAPAGADRSQVRRCGGHRRPSGGQGSAAMWVHHRTA</sequence>
<dbReference type="Pfam" id="PF01381">
    <property type="entry name" value="HTH_3"/>
    <property type="match status" value="1"/>
</dbReference>
<feature type="region of interest" description="Disordered" evidence="1">
    <location>
        <begin position="206"/>
        <end position="233"/>
    </location>
</feature>
<dbReference type="Proteomes" id="UP001582793">
    <property type="component" value="Unassembled WGS sequence"/>
</dbReference>
<dbReference type="RefSeq" id="WP_375735271.1">
    <property type="nucleotide sequence ID" value="NZ_JBCGDC010000061.1"/>
</dbReference>
<proteinExistence type="predicted"/>
<name>A0ABV5CU20_9ACTN</name>
<feature type="domain" description="HTH cro/C1-type" evidence="2">
    <location>
        <begin position="8"/>
        <end position="62"/>
    </location>
</feature>
<dbReference type="PROSITE" id="PS50943">
    <property type="entry name" value="HTH_CROC1"/>
    <property type="match status" value="1"/>
</dbReference>
<dbReference type="SMART" id="SM00530">
    <property type="entry name" value="HTH_XRE"/>
    <property type="match status" value="1"/>
</dbReference>
<accession>A0ABV5CU20</accession>
<reference evidence="3 4" key="1">
    <citation type="submission" date="2024-04" db="EMBL/GenBank/DDBJ databases">
        <title>Polymorphospora sp. isolated from Baiyangdian Lake in Xiong'an New Area.</title>
        <authorList>
            <person name="Zhang X."/>
            <person name="Liu J."/>
        </authorList>
    </citation>
    <scope>NUCLEOTIDE SEQUENCE [LARGE SCALE GENOMIC DNA]</scope>
    <source>
        <strain evidence="3 4">2-325</strain>
    </source>
</reference>
<dbReference type="CDD" id="cd00093">
    <property type="entry name" value="HTH_XRE"/>
    <property type="match status" value="1"/>
</dbReference>
<evidence type="ECO:0000313" key="4">
    <source>
        <dbReference type="Proteomes" id="UP001582793"/>
    </source>
</evidence>
<dbReference type="InterPro" id="IPR001387">
    <property type="entry name" value="Cro/C1-type_HTH"/>
</dbReference>
<dbReference type="SUPFAM" id="SSF47413">
    <property type="entry name" value="lambda repressor-like DNA-binding domains"/>
    <property type="match status" value="1"/>
</dbReference>
<dbReference type="InterPro" id="IPR010982">
    <property type="entry name" value="Lambda_DNA-bd_dom_sf"/>
</dbReference>
<gene>
    <name evidence="3" type="ORF">AAFH96_20620</name>
</gene>
<evidence type="ECO:0000256" key="1">
    <source>
        <dbReference type="SAM" id="MobiDB-lite"/>
    </source>
</evidence>